<dbReference type="InterPro" id="IPR013083">
    <property type="entry name" value="Znf_RING/FYVE/PHD"/>
</dbReference>
<feature type="compositionally biased region" description="Polar residues" evidence="8">
    <location>
        <begin position="36"/>
        <end position="51"/>
    </location>
</feature>
<protein>
    <submittedName>
        <fullName evidence="14">Uncharacterized protein</fullName>
    </submittedName>
</protein>
<sequence length="2198" mass="246972">MDDPSLMPDLSHLSAEEREIIEQVFRRQRDEEAKETQASQAATEELSSLEKQITERKETSRKLVGTQDDAICQICQKTKFADGIGHKCFYCQLRSCARCGGRAQSKNKAIWACSLCQKRQQILAKTGKWFQPEEQAQQKISVSEASPSPQPLTQTPDHNGPPTQLQPRQTEPPDKIDQNFQPNQQQRAMHGPQQTNGPIQNGPHQNGPSQNGPTHNQNHQGNHHPQNNRRQMQQQQSVNQNHAPMNQNQQNFRNQAGPPNQNQNQNQRPVDNRNMRGNQMQQQQQQQNQFQGNMVGNNQPFQQQQQQHGPQQPGPSHHQQMGEQQQQQQQHRMDNNRMRENHNGHGGMFNNKQPSLERTTSTNKYNQGRVDEDSMNQQQRPTFYAGNGENDQRQYDGQNMNSNSNSHGQNQNQNQIQNQNQNQNLRKNQGNRVTEEDYASSSVFESKKQRNHNSQVPSTSQGVRAVPPNDDHLNRVKNRLHRQLRSMSSSEEDIIAGGGGNTLKMSTSAVVAAGGKTAFHDDMGASNVQRLSEECNSEKDLLRYIYGDHKNPDSSSLSSSGPVSGGNSVLKNMQTNRRRDKSLSVSPSRNDHFGGTGSISGGELLASRIRTILAHPVTWQPTSDQKRLIGHMVLHRTENSAANGDLGLKIVGGRRTDTGKLGAFITQVKPGSVADTIGRLRPGDEVVEWNGQSLQNATYEQVYDSIAASRYDTQVDMIVSRNAILPGGDDFFNIPSSQMSSSTYSRVPSTYPSQYSRQLPNPELFLDLHPALQQQLLSHSQSAVFPHNSTLTSRNRSTSSYYYSEVPDLGVPHTRELSDQTFGTGHIFGRIELSFVYSHHERQLSVALTRGFDLPPRSDGTPRNPYVKIFLLPDRSEKSRRQSAVIAETLMPVWDEVFYYNGLTEPMLLQRVLELTVWDYDKFGTNSFLGETLIDLAAVPLDGEHSLMCVLVDMDDDNPLRTRLKLRKASYNAPVRRPQSELNYYDQSHHYYNHISQNMDKPSHHHVLGAMNDEENDEYIDDDELENDIDLATGGAARKSRAYRREKGLHGGHGYADWTQNNPRQSGYTSDHGYGRQTMMGGGGGRTYNRRQQRRPRSATALSQMERDEMYDPTRKHREEDEYSMRETVRHGSQYYLGDQPLYEDGRYKIPQNQMMPSSSQHNQQPHPLSQVHQQQQQAPGGVQQQHHQGLQQQQQGGGHHHQQQQHQQQQPNQMQQMMPPMPNQGYYSDGSETLSVHSTNSMPTTMTTVNRRSTANQNHSTASNDTTSFEETPTATTNRVPIKEAKQNSLASSSSVGGGGAANSSNAGSIMKERKKSLMTRFIPGRGAEGKRTGFARSEEVGIPGNLSSDRLAEPTPPFLKQASKESTDSAHSDNWLPVLADGPLGTFVDNLGPGQVVGRQVLASPVLGEIQIALMAGRSGIDVEIIKAKNLVVKPGVKVCPAPYVKVYLMEGKSCVAKAKTNAATKTTSPLFQQHLIFNDSPKKKTLQNVFGSTFILILMSFLTHIGHKREQATNTLTCLSQHYSDVSLARLQSFPKLMQEISNIQDNVGIVLLNQHAMNITLNWLCNLKAFHDPTILENIVVFAMDNHSYQMLSMLWPSIRTFKLELPSVSQPFRVGHCQYQLFQLLRANLATMFSMMNKSFWMLQPDTYWRENLFDLFDVTRNDSTDVYLDVEGESVLSSRMIAGGNFHVRASTASTLFFHQLSTEIRERYTTDNNVMGAMCAQGFASVKCEFIPYHTISNWRWKNKNLKPALMQFDSLILPGTMGKLERMHRAGAKFVHPDGSCLVLESANVSSLVTFDDTLPHVLFPPCFHFFHVAHDAPVDMVPKSVFILLLTAVQLVLAAEEYKSQTTYPESAPPATTTPAPPPPPPPPKPYVEHSAPPPPPAAAPPPPAPYPQQAPPPPPPTAAPYPQQAPTQAPYPQHAVPAPAPYHEQPPPPPPPAHYPPPPHQYPPPPHPAPHPAYIEHSAPRPAYPEHAPPPQPYPQQQHTYNGGPRTYHEQPPPAYPSKFQYVDYPAPTTRRPYPYPSFEVLPHHEEYQPKPTRRPTTTEGPTTTHKPRPGWGDTEYNYPERQLPLKGCFYNNHGYACCNLRLQNKMEELADQLLNNGTFHRCNVQKLANDLQDTVETAFNEDFETVVGLSDFAERIHFREHYVCKIEVAGRYMLAWATPDDHPPRNKRGVNSTTAVEIHEYNF</sequence>
<dbReference type="InterPro" id="IPR039032">
    <property type="entry name" value="Rim-like"/>
</dbReference>
<feature type="compositionally biased region" description="Basic and acidic residues" evidence="8">
    <location>
        <begin position="331"/>
        <end position="343"/>
    </location>
</feature>
<feature type="compositionally biased region" description="Basic residues" evidence="8">
    <location>
        <begin position="1088"/>
        <end position="1097"/>
    </location>
</feature>
<dbReference type="Pfam" id="PF00168">
    <property type="entry name" value="C2"/>
    <property type="match status" value="2"/>
</dbReference>
<dbReference type="InterPro" id="IPR035892">
    <property type="entry name" value="C2_domain_sf"/>
</dbReference>
<feature type="compositionally biased region" description="Low complexity" evidence="8">
    <location>
        <begin position="397"/>
        <end position="414"/>
    </location>
</feature>
<dbReference type="InterPro" id="IPR005069">
    <property type="entry name" value="Nucl-diP-sugar_transferase"/>
</dbReference>
<gene>
    <name evidence="14" type="primary">Cni-unc-10</name>
    <name evidence="14" type="synonym">Cnig_chr_X.g24718</name>
    <name evidence="14" type="ORF">B9Z55_024718</name>
</gene>
<feature type="domain" description="Cyclic nucleotide-binding" evidence="10">
    <location>
        <begin position="764"/>
        <end position="846"/>
    </location>
</feature>
<feature type="region of interest" description="Disordered" evidence="8">
    <location>
        <begin position="2039"/>
        <end position="2069"/>
    </location>
</feature>
<dbReference type="InterPro" id="IPR000008">
    <property type="entry name" value="C2_dom"/>
</dbReference>
<reference evidence="15" key="1">
    <citation type="submission" date="2017-10" db="EMBL/GenBank/DDBJ databases">
        <title>Rapid genome shrinkage in a self-fertile nematode reveals novel sperm competition proteins.</title>
        <authorList>
            <person name="Yin D."/>
            <person name="Schwarz E.M."/>
            <person name="Thomas C.G."/>
            <person name="Felde R.L."/>
            <person name="Korf I.F."/>
            <person name="Cutter A.D."/>
            <person name="Schartner C.M."/>
            <person name="Ralston E.J."/>
            <person name="Meyer B.J."/>
            <person name="Haag E.S."/>
        </authorList>
    </citation>
    <scope>NUCLEOTIDE SEQUENCE [LARGE SCALE GENOMIC DNA]</scope>
    <source>
        <strain evidence="15">JU1422</strain>
    </source>
</reference>
<evidence type="ECO:0000259" key="10">
    <source>
        <dbReference type="PROSITE" id="PS50042"/>
    </source>
</evidence>
<dbReference type="InterPro" id="IPR036034">
    <property type="entry name" value="PDZ_sf"/>
</dbReference>
<feature type="compositionally biased region" description="Polar residues" evidence="8">
    <location>
        <begin position="134"/>
        <end position="169"/>
    </location>
</feature>
<dbReference type="OrthoDB" id="420032at2759"/>
<keyword evidence="2" id="KW-0677">Repeat</keyword>
<dbReference type="FunFam" id="2.60.40.150:FF:000324">
    <property type="entry name" value="Rab-3-interacting molecule unc-10"/>
    <property type="match status" value="1"/>
</dbReference>
<dbReference type="SMART" id="SM00239">
    <property type="entry name" value="C2"/>
    <property type="match status" value="2"/>
</dbReference>
<feature type="region of interest" description="Disordered" evidence="8">
    <location>
        <begin position="1054"/>
        <end position="1139"/>
    </location>
</feature>
<feature type="region of interest" description="Disordered" evidence="8">
    <location>
        <begin position="134"/>
        <end position="414"/>
    </location>
</feature>
<feature type="compositionally biased region" description="Basic and acidic residues" evidence="8">
    <location>
        <begin position="1364"/>
        <end position="1373"/>
    </location>
</feature>
<feature type="domain" description="RabBD" evidence="13">
    <location>
        <begin position="7"/>
        <end position="133"/>
    </location>
</feature>
<dbReference type="FunFam" id="2.30.42.10:FF:000228">
    <property type="entry name" value="Rab3 interacting molecule, isoform R"/>
    <property type="match status" value="1"/>
</dbReference>
<dbReference type="FunFam" id="3.30.40.10:FF:000780">
    <property type="entry name" value="Rab-3-interacting molecule unc-10"/>
    <property type="match status" value="1"/>
</dbReference>
<dbReference type="Pfam" id="PF22601">
    <property type="entry name" value="RIM2a_ZnF"/>
    <property type="match status" value="1"/>
</dbReference>
<dbReference type="Pfam" id="PF04155">
    <property type="entry name" value="Ground-like"/>
    <property type="match status" value="1"/>
</dbReference>
<feature type="region of interest" description="Disordered" evidence="8">
    <location>
        <begin position="1856"/>
        <end position="2012"/>
    </location>
</feature>
<dbReference type="CDD" id="cd06714">
    <property type="entry name" value="PDZ_RIM-like"/>
    <property type="match status" value="1"/>
</dbReference>
<keyword evidence="5" id="KW-0770">Synapse</keyword>
<dbReference type="GO" id="GO:0048791">
    <property type="term" value="P:calcium ion-regulated exocytosis of neurotransmitter"/>
    <property type="evidence" value="ECO:0007669"/>
    <property type="project" value="TreeGrafter"/>
</dbReference>
<feature type="compositionally biased region" description="Low complexity" evidence="8">
    <location>
        <begin position="275"/>
        <end position="330"/>
    </location>
</feature>
<feature type="compositionally biased region" description="Basic and acidic residues" evidence="8">
    <location>
        <begin position="1105"/>
        <end position="1130"/>
    </location>
</feature>
<feature type="compositionally biased region" description="Polar residues" evidence="8">
    <location>
        <begin position="1152"/>
        <end position="1163"/>
    </location>
</feature>
<dbReference type="InterPro" id="IPR054386">
    <property type="entry name" value="RIM_Znf"/>
</dbReference>
<feature type="compositionally biased region" description="Low complexity" evidence="8">
    <location>
        <begin position="2049"/>
        <end position="2059"/>
    </location>
</feature>
<evidence type="ECO:0000313" key="15">
    <source>
        <dbReference type="Proteomes" id="UP000230233"/>
    </source>
</evidence>
<evidence type="ECO:0000256" key="2">
    <source>
        <dbReference type="ARBA" id="ARBA00022737"/>
    </source>
</evidence>
<evidence type="ECO:0000256" key="1">
    <source>
        <dbReference type="ARBA" id="ARBA00022723"/>
    </source>
</evidence>
<feature type="compositionally biased region" description="Low complexity" evidence="8">
    <location>
        <begin position="1205"/>
        <end position="1219"/>
    </location>
</feature>
<dbReference type="PROSITE" id="PS50916">
    <property type="entry name" value="RABBD"/>
    <property type="match status" value="1"/>
</dbReference>
<feature type="compositionally biased region" description="Low complexity" evidence="8">
    <location>
        <begin position="210"/>
        <end position="241"/>
    </location>
</feature>
<dbReference type="Gene3D" id="3.30.40.10">
    <property type="entry name" value="Zinc/RING finger domain, C3HC4 (zinc finger)"/>
    <property type="match status" value="1"/>
</dbReference>
<feature type="domain" description="FYVE-type" evidence="12">
    <location>
        <begin position="66"/>
        <end position="121"/>
    </location>
</feature>
<dbReference type="GO" id="GO:0031267">
    <property type="term" value="F:small GTPase binding"/>
    <property type="evidence" value="ECO:0007669"/>
    <property type="project" value="InterPro"/>
</dbReference>
<feature type="compositionally biased region" description="Low complexity" evidence="8">
    <location>
        <begin position="253"/>
        <end position="269"/>
    </location>
</feature>
<dbReference type="Pfam" id="PF03407">
    <property type="entry name" value="Nucleotid_trans"/>
    <property type="match status" value="1"/>
</dbReference>
<feature type="compositionally biased region" description="Polar residues" evidence="8">
    <location>
        <begin position="1231"/>
        <end position="1266"/>
    </location>
</feature>
<evidence type="ECO:0000256" key="3">
    <source>
        <dbReference type="ARBA" id="ARBA00022771"/>
    </source>
</evidence>
<comment type="caution">
    <text evidence="14">The sequence shown here is derived from an EMBL/GenBank/DDBJ whole genome shotgun (WGS) entry which is preliminary data.</text>
</comment>
<feature type="compositionally biased region" description="Low complexity" evidence="8">
    <location>
        <begin position="1914"/>
        <end position="1927"/>
    </location>
</feature>
<dbReference type="PROSITE" id="PS50004">
    <property type="entry name" value="C2"/>
    <property type="match status" value="1"/>
</dbReference>
<feature type="region of interest" description="Disordered" evidence="8">
    <location>
        <begin position="27"/>
        <end position="52"/>
    </location>
</feature>
<dbReference type="InterPro" id="IPR007284">
    <property type="entry name" value="Ground-like_dom"/>
</dbReference>
<dbReference type="Gene3D" id="2.30.42.10">
    <property type="match status" value="1"/>
</dbReference>
<dbReference type="Pfam" id="PF00595">
    <property type="entry name" value="PDZ"/>
    <property type="match status" value="1"/>
</dbReference>
<feature type="compositionally biased region" description="Low complexity" evidence="8">
    <location>
        <begin position="1267"/>
        <end position="1278"/>
    </location>
</feature>
<dbReference type="EMBL" id="PDUG01000006">
    <property type="protein sequence ID" value="PIC19036.1"/>
    <property type="molecule type" value="Genomic_DNA"/>
</dbReference>
<evidence type="ECO:0000256" key="6">
    <source>
        <dbReference type="ARBA" id="ARBA00034103"/>
    </source>
</evidence>
<name>A0A2G5SW33_9PELO</name>
<keyword evidence="1" id="KW-0479">Metal-binding</keyword>
<evidence type="ECO:0000256" key="4">
    <source>
        <dbReference type="ARBA" id="ARBA00022833"/>
    </source>
</evidence>
<dbReference type="GO" id="GO:0048788">
    <property type="term" value="C:cytoskeleton of presynaptic active zone"/>
    <property type="evidence" value="ECO:0007669"/>
    <property type="project" value="TreeGrafter"/>
</dbReference>
<dbReference type="SUPFAM" id="SSF49562">
    <property type="entry name" value="C2 domain (Calcium/lipid-binding domain, CaLB)"/>
    <property type="match status" value="2"/>
</dbReference>
<evidence type="ECO:0000259" key="9">
    <source>
        <dbReference type="PROSITE" id="PS50004"/>
    </source>
</evidence>
<dbReference type="PANTHER" id="PTHR12157:SF21">
    <property type="entry name" value="RAB3 INTERACTING MOLECULE, ISOFORM F"/>
    <property type="match status" value="1"/>
</dbReference>
<dbReference type="InterPro" id="IPR010911">
    <property type="entry name" value="Rab_BD"/>
</dbReference>
<dbReference type="GO" id="GO:0042391">
    <property type="term" value="P:regulation of membrane potential"/>
    <property type="evidence" value="ECO:0007669"/>
    <property type="project" value="TreeGrafter"/>
</dbReference>
<dbReference type="PROSITE" id="PS50178">
    <property type="entry name" value="ZF_FYVE"/>
    <property type="match status" value="1"/>
</dbReference>
<dbReference type="STRING" id="1611254.A0A2G5SW33"/>
<feature type="compositionally biased region" description="Low complexity" evidence="8">
    <location>
        <begin position="553"/>
        <end position="570"/>
    </location>
</feature>
<evidence type="ECO:0000256" key="5">
    <source>
        <dbReference type="ARBA" id="ARBA00023018"/>
    </source>
</evidence>
<dbReference type="GO" id="GO:0048167">
    <property type="term" value="P:regulation of synaptic plasticity"/>
    <property type="evidence" value="ECO:0007669"/>
    <property type="project" value="TreeGrafter"/>
</dbReference>
<dbReference type="PROSITE" id="PS50106">
    <property type="entry name" value="PDZ"/>
    <property type="match status" value="1"/>
</dbReference>
<feature type="region of interest" description="Disordered" evidence="8">
    <location>
        <begin position="427"/>
        <end position="473"/>
    </location>
</feature>
<evidence type="ECO:0000259" key="11">
    <source>
        <dbReference type="PROSITE" id="PS50106"/>
    </source>
</evidence>
<feature type="domain" description="C2" evidence="9">
    <location>
        <begin position="827"/>
        <end position="949"/>
    </location>
</feature>
<comment type="subcellular location">
    <subcellularLocation>
        <location evidence="6">Synapse</location>
    </subcellularLocation>
</comment>
<feature type="compositionally biased region" description="Polar residues" evidence="8">
    <location>
        <begin position="1058"/>
        <end position="1069"/>
    </location>
</feature>
<feature type="compositionally biased region" description="Pro residues" evidence="8">
    <location>
        <begin position="1868"/>
        <end position="1913"/>
    </location>
</feature>
<dbReference type="SUPFAM" id="SSF50156">
    <property type="entry name" value="PDZ domain-like"/>
    <property type="match status" value="1"/>
</dbReference>
<evidence type="ECO:0000256" key="8">
    <source>
        <dbReference type="SAM" id="MobiDB-lite"/>
    </source>
</evidence>
<dbReference type="PANTHER" id="PTHR12157">
    <property type="entry name" value="REGULATING SYNAPTIC MEMBRANE EXOCYTOSIS PROTEIN"/>
    <property type="match status" value="1"/>
</dbReference>
<feature type="compositionally biased region" description="Pro residues" evidence="8">
    <location>
        <begin position="1932"/>
        <end position="1965"/>
    </location>
</feature>
<dbReference type="GO" id="GO:0050806">
    <property type="term" value="P:positive regulation of synaptic transmission"/>
    <property type="evidence" value="ECO:0007669"/>
    <property type="project" value="TreeGrafter"/>
</dbReference>
<dbReference type="PROSITE" id="PS50042">
    <property type="entry name" value="CNMP_BINDING_3"/>
    <property type="match status" value="1"/>
</dbReference>
<proteinExistence type="predicted"/>
<accession>A0A2G5SW33</accession>
<keyword evidence="3 7" id="KW-0863">Zinc-finger</keyword>
<dbReference type="SMART" id="SM00228">
    <property type="entry name" value="PDZ"/>
    <property type="match status" value="1"/>
</dbReference>
<evidence type="ECO:0000256" key="7">
    <source>
        <dbReference type="PROSITE-ProRule" id="PRU00091"/>
    </source>
</evidence>
<feature type="region of interest" description="Disordered" evidence="8">
    <location>
        <begin position="1343"/>
        <end position="1375"/>
    </location>
</feature>
<dbReference type="InterPro" id="IPR017455">
    <property type="entry name" value="Znf_FYVE-rel"/>
</dbReference>
<evidence type="ECO:0000313" key="14">
    <source>
        <dbReference type="EMBL" id="PIC19036.1"/>
    </source>
</evidence>
<organism evidence="14 15">
    <name type="scientific">Caenorhabditis nigoni</name>
    <dbReference type="NCBI Taxonomy" id="1611254"/>
    <lineage>
        <taxon>Eukaryota</taxon>
        <taxon>Metazoa</taxon>
        <taxon>Ecdysozoa</taxon>
        <taxon>Nematoda</taxon>
        <taxon>Chromadorea</taxon>
        <taxon>Rhabditida</taxon>
        <taxon>Rhabditina</taxon>
        <taxon>Rhabditomorpha</taxon>
        <taxon>Rhabditoidea</taxon>
        <taxon>Rhabditidae</taxon>
        <taxon>Peloderinae</taxon>
        <taxon>Caenorhabditis</taxon>
    </lineage>
</organism>
<dbReference type="InterPro" id="IPR000595">
    <property type="entry name" value="cNMP-bd_dom"/>
</dbReference>
<keyword evidence="4" id="KW-0862">Zinc</keyword>
<evidence type="ECO:0000259" key="13">
    <source>
        <dbReference type="PROSITE" id="PS50916"/>
    </source>
</evidence>
<dbReference type="Proteomes" id="UP000230233">
    <property type="component" value="Chromosome X"/>
</dbReference>
<feature type="region of interest" description="Disordered" evidence="8">
    <location>
        <begin position="1152"/>
        <end position="1311"/>
    </location>
</feature>
<keyword evidence="15" id="KW-1185">Reference proteome</keyword>
<dbReference type="InterPro" id="IPR011011">
    <property type="entry name" value="Znf_FYVE_PHD"/>
</dbReference>
<dbReference type="GO" id="GO:0008270">
    <property type="term" value="F:zinc ion binding"/>
    <property type="evidence" value="ECO:0007669"/>
    <property type="project" value="UniProtKB-KW"/>
</dbReference>
<feature type="compositionally biased region" description="Polar residues" evidence="8">
    <location>
        <begin position="452"/>
        <end position="462"/>
    </location>
</feature>
<feature type="region of interest" description="Disordered" evidence="8">
    <location>
        <begin position="550"/>
        <end position="597"/>
    </location>
</feature>
<dbReference type="GO" id="GO:0044325">
    <property type="term" value="F:transmembrane transporter binding"/>
    <property type="evidence" value="ECO:0007669"/>
    <property type="project" value="TreeGrafter"/>
</dbReference>
<feature type="domain" description="PDZ" evidence="11">
    <location>
        <begin position="631"/>
        <end position="721"/>
    </location>
</feature>
<dbReference type="Gene3D" id="2.60.40.150">
    <property type="entry name" value="C2 domain"/>
    <property type="match status" value="2"/>
</dbReference>
<dbReference type="InterPro" id="IPR001478">
    <property type="entry name" value="PDZ"/>
</dbReference>
<dbReference type="CDD" id="cd04031">
    <property type="entry name" value="C2A_RIM1alpha"/>
    <property type="match status" value="1"/>
</dbReference>
<dbReference type="GO" id="GO:0042734">
    <property type="term" value="C:presynaptic membrane"/>
    <property type="evidence" value="ECO:0007669"/>
    <property type="project" value="TreeGrafter"/>
</dbReference>
<feature type="compositionally biased region" description="Polar residues" evidence="8">
    <location>
        <begin position="242"/>
        <end position="252"/>
    </location>
</feature>
<feature type="compositionally biased region" description="Low complexity" evidence="8">
    <location>
        <begin position="1164"/>
        <end position="1195"/>
    </location>
</feature>
<evidence type="ECO:0000259" key="12">
    <source>
        <dbReference type="PROSITE" id="PS50178"/>
    </source>
</evidence>
<dbReference type="GO" id="GO:0006886">
    <property type="term" value="P:intracellular protein transport"/>
    <property type="evidence" value="ECO:0007669"/>
    <property type="project" value="InterPro"/>
</dbReference>
<dbReference type="SUPFAM" id="SSF57903">
    <property type="entry name" value="FYVE/PHD zinc finger"/>
    <property type="match status" value="1"/>
</dbReference>
<feature type="compositionally biased region" description="Polar residues" evidence="8">
    <location>
        <begin position="178"/>
        <end position="209"/>
    </location>
</feature>
<feature type="compositionally biased region" description="Polar residues" evidence="8">
    <location>
        <begin position="350"/>
        <end position="366"/>
    </location>
</feature>